<keyword evidence="2" id="KW-1185">Reference proteome</keyword>
<evidence type="ECO:0000313" key="2">
    <source>
        <dbReference type="Proteomes" id="UP000006322"/>
    </source>
</evidence>
<sequence length="199" mass="23359">MKYYLDITLLPSDDIGVHFLWSKVMIQVHLALVEIQDENKKVPVAVSFPQYKTKETHAQAFIGHKLRLFSAEQADLERLDIHKWLSRLTDYVHIKQIADVPDVVLGYENFNRRQKSGSPDKHIRRRMKRHNETVEQANLYFKDYAMKDEDKALPFIRMKSLESNKDFNMSILRKEVKQGAKQVMFNTYGFNGSALLPKF</sequence>
<evidence type="ECO:0000313" key="1">
    <source>
        <dbReference type="EMBL" id="GAC34444.1"/>
    </source>
</evidence>
<dbReference type="EMBL" id="BAER01000110">
    <property type="protein sequence ID" value="GAC34444.1"/>
    <property type="molecule type" value="Genomic_DNA"/>
</dbReference>
<proteinExistence type="predicted"/>
<dbReference type="InterPro" id="IPR042564">
    <property type="entry name" value="CRISPR-Cas6/Csy4_sf"/>
</dbReference>
<gene>
    <name evidence="1" type="ORF">GPLA_3556</name>
</gene>
<comment type="caution">
    <text evidence="1">The sequence shown here is derived from an EMBL/GenBank/DDBJ whole genome shotgun (WGS) entry which is preliminary data.</text>
</comment>
<dbReference type="CDD" id="cd09739">
    <property type="entry name" value="Cas6_I-F"/>
    <property type="match status" value="1"/>
</dbReference>
<dbReference type="GO" id="GO:0043571">
    <property type="term" value="P:maintenance of CRISPR repeat elements"/>
    <property type="evidence" value="ECO:0007669"/>
    <property type="project" value="InterPro"/>
</dbReference>
<dbReference type="NCBIfam" id="TIGR02563">
    <property type="entry name" value="cas_Csy4"/>
    <property type="match status" value="1"/>
</dbReference>
<protein>
    <submittedName>
        <fullName evidence="1">CRISPR-associated Csy4 family protein</fullName>
    </submittedName>
</protein>
<dbReference type="Proteomes" id="UP000006322">
    <property type="component" value="Unassembled WGS sequence"/>
</dbReference>
<dbReference type="GO" id="GO:0004519">
    <property type="term" value="F:endonuclease activity"/>
    <property type="evidence" value="ECO:0007669"/>
    <property type="project" value="InterPro"/>
</dbReference>
<dbReference type="STRING" id="1129793.GPLA_3556"/>
<organism evidence="1 2">
    <name type="scientific">Paraglaciecola polaris LMG 21857</name>
    <dbReference type="NCBI Taxonomy" id="1129793"/>
    <lineage>
        <taxon>Bacteria</taxon>
        <taxon>Pseudomonadati</taxon>
        <taxon>Pseudomonadota</taxon>
        <taxon>Gammaproteobacteria</taxon>
        <taxon>Alteromonadales</taxon>
        <taxon>Alteromonadaceae</taxon>
        <taxon>Paraglaciecola</taxon>
    </lineage>
</organism>
<dbReference type="InterPro" id="IPR013396">
    <property type="entry name" value="CRISPR-assoc_prot_Csy4"/>
</dbReference>
<dbReference type="RefSeq" id="WP_007106209.1">
    <property type="nucleotide sequence ID" value="NZ_BAER01000110.1"/>
</dbReference>
<dbReference type="Pfam" id="PF09618">
    <property type="entry name" value="Cas_Csy4"/>
    <property type="match status" value="1"/>
</dbReference>
<dbReference type="AlphaFoldDB" id="K6YP03"/>
<dbReference type="OrthoDB" id="259831at2"/>
<name>K6YP03_9ALTE</name>
<accession>K6YP03</accession>
<dbReference type="Gene3D" id="3.30.70.2540">
    <property type="entry name" value="CRISPR-associated endoribonuclease Cas6/Csy4"/>
    <property type="match status" value="1"/>
</dbReference>
<reference evidence="2" key="1">
    <citation type="journal article" date="2014" name="Environ. Microbiol.">
        <title>Comparative genomics of the marine bacterial genus Glaciecola reveals the high degree of genomic diversity and genomic characteristic for cold adaptation.</title>
        <authorList>
            <person name="Qin Q.L."/>
            <person name="Xie B.B."/>
            <person name="Yu Y."/>
            <person name="Shu Y.L."/>
            <person name="Rong J.C."/>
            <person name="Zhang Y.J."/>
            <person name="Zhao D.L."/>
            <person name="Chen X.L."/>
            <person name="Zhang X.Y."/>
            <person name="Chen B."/>
            <person name="Zhou B.C."/>
            <person name="Zhang Y.Z."/>
        </authorList>
    </citation>
    <scope>NUCLEOTIDE SEQUENCE [LARGE SCALE GENOMIC DNA]</scope>
    <source>
        <strain evidence="2">LMG 21857</strain>
    </source>
</reference>